<keyword evidence="4 10" id="KW-0808">Transferase</keyword>
<dbReference type="InterPro" id="IPR018022">
    <property type="entry name" value="IPT"/>
</dbReference>
<dbReference type="GO" id="GO:0052381">
    <property type="term" value="F:tRNA dimethylallyltransferase activity"/>
    <property type="evidence" value="ECO:0007669"/>
    <property type="project" value="UniProtKB-UniRule"/>
</dbReference>
<proteinExistence type="inferred from homology"/>
<keyword evidence="8 10" id="KW-0460">Magnesium</keyword>
<accession>A0A5N1J3T3</accession>
<feature type="region of interest" description="Interaction with substrate tRNA" evidence="10">
    <location>
        <begin position="160"/>
        <end position="164"/>
    </location>
</feature>
<comment type="function">
    <text evidence="2 10 12">Catalyzes the transfer of a dimethylallyl group onto the adenine at position 37 in tRNAs that read codons beginning with uridine, leading to the formation of N6-(dimethylallyl)adenosine (i(6)A).</text>
</comment>
<evidence type="ECO:0000256" key="1">
    <source>
        <dbReference type="ARBA" id="ARBA00001946"/>
    </source>
</evidence>
<evidence type="ECO:0000256" key="7">
    <source>
        <dbReference type="ARBA" id="ARBA00022840"/>
    </source>
</evidence>
<feature type="site" description="Interaction with substrate tRNA" evidence="10">
    <location>
        <position position="124"/>
    </location>
</feature>
<evidence type="ECO:0000313" key="14">
    <source>
        <dbReference type="EMBL" id="KAA9345387.1"/>
    </source>
</evidence>
<dbReference type="Gene3D" id="1.10.20.140">
    <property type="match status" value="1"/>
</dbReference>
<feature type="binding site" evidence="10">
    <location>
        <begin position="13"/>
        <end position="18"/>
    </location>
    <ligand>
        <name>substrate</name>
    </ligand>
</feature>
<dbReference type="EC" id="2.5.1.75" evidence="10"/>
<evidence type="ECO:0000256" key="3">
    <source>
        <dbReference type="ARBA" id="ARBA00005842"/>
    </source>
</evidence>
<dbReference type="RefSeq" id="WP_150881386.1">
    <property type="nucleotide sequence ID" value="NZ_VTWS01000012.1"/>
</dbReference>
<dbReference type="HAMAP" id="MF_00185">
    <property type="entry name" value="IPP_trans"/>
    <property type="match status" value="1"/>
</dbReference>
<evidence type="ECO:0000256" key="5">
    <source>
        <dbReference type="ARBA" id="ARBA00022694"/>
    </source>
</evidence>
<comment type="caution">
    <text evidence="14">The sequence shown here is derived from an EMBL/GenBank/DDBJ whole genome shotgun (WGS) entry which is preliminary data.</text>
</comment>
<feature type="site" description="Interaction with substrate tRNA" evidence="10">
    <location>
        <position position="102"/>
    </location>
</feature>
<dbReference type="InterPro" id="IPR039657">
    <property type="entry name" value="Dimethylallyltransferase"/>
</dbReference>
<evidence type="ECO:0000256" key="9">
    <source>
        <dbReference type="ARBA" id="ARBA00049563"/>
    </source>
</evidence>
<evidence type="ECO:0000256" key="11">
    <source>
        <dbReference type="RuleBase" id="RU003783"/>
    </source>
</evidence>
<dbReference type="Gene3D" id="3.40.50.300">
    <property type="entry name" value="P-loop containing nucleotide triphosphate hydrolases"/>
    <property type="match status" value="1"/>
</dbReference>
<comment type="cofactor">
    <cofactor evidence="1 10">
        <name>Mg(2+)</name>
        <dbReference type="ChEBI" id="CHEBI:18420"/>
    </cofactor>
</comment>
<protein>
    <recommendedName>
        <fullName evidence="10">tRNA dimethylallyltransferase</fullName>
        <ecNumber evidence="10">2.5.1.75</ecNumber>
    </recommendedName>
    <alternativeName>
        <fullName evidence="10">Dimethylallyl diphosphate:tRNA dimethylallyltransferase</fullName>
        <shortName evidence="10">DMAPP:tRNA dimethylallyltransferase</shortName>
        <shortName evidence="10">DMATase</shortName>
    </alternativeName>
    <alternativeName>
        <fullName evidence="10">Isopentenyl-diphosphate:tRNA isopentenyltransferase</fullName>
        <shortName evidence="10">IPP transferase</shortName>
        <shortName evidence="10">IPPT</shortName>
        <shortName evidence="10">IPTase</shortName>
    </alternativeName>
</protein>
<reference evidence="14 15" key="1">
    <citation type="submission" date="2019-09" db="EMBL/GenBank/DDBJ databases">
        <title>Genome Sequence of Larkinella sp MA1.</title>
        <authorList>
            <person name="Srinivasan S."/>
        </authorList>
    </citation>
    <scope>NUCLEOTIDE SEQUENCE [LARGE SCALE GENOMIC DNA]</scope>
    <source>
        <strain evidence="14 15">MA1</strain>
    </source>
</reference>
<evidence type="ECO:0000313" key="15">
    <source>
        <dbReference type="Proteomes" id="UP000326344"/>
    </source>
</evidence>
<dbReference type="PANTHER" id="PTHR11088:SF60">
    <property type="entry name" value="TRNA DIMETHYLALLYLTRANSFERASE"/>
    <property type="match status" value="1"/>
</dbReference>
<evidence type="ECO:0000256" key="4">
    <source>
        <dbReference type="ARBA" id="ARBA00022679"/>
    </source>
</evidence>
<organism evidence="14 15">
    <name type="scientific">Larkinella humicola</name>
    <dbReference type="NCBI Taxonomy" id="2607654"/>
    <lineage>
        <taxon>Bacteria</taxon>
        <taxon>Pseudomonadati</taxon>
        <taxon>Bacteroidota</taxon>
        <taxon>Cytophagia</taxon>
        <taxon>Cytophagales</taxon>
        <taxon>Spirosomataceae</taxon>
        <taxon>Larkinella</taxon>
    </lineage>
</organism>
<keyword evidence="6 10" id="KW-0547">Nucleotide-binding</keyword>
<sequence>MTNKLLIVVAGPTAVGKTSLCVRLAKVLQTDVVSADSRQLYQELTIGTAKPTTGEMQGVRHHFVDSHSILNPVSAGQYEREALAVLDELFQTKDVVILSGGTGLYINAVCFGLDDVPQADPALRAELMNRLETEGLEPLREQLRLLDPTYAETADLQNSQRVIRALEVCLSSGKPYSSFRKQEVTGPLSPRPFQMVFIALDRPRAELYDRIDRRMDAMLASGLIEEVRSLLPYRHSTALQTVGYKEVFGYLDGDYDMTELVRLLKRNSRRYAKRQLTWFRHQGNYQWFGAEEEEEILKVIEYRIMNIE</sequence>
<evidence type="ECO:0000256" key="6">
    <source>
        <dbReference type="ARBA" id="ARBA00022741"/>
    </source>
</evidence>
<evidence type="ECO:0000256" key="10">
    <source>
        <dbReference type="HAMAP-Rule" id="MF_00185"/>
    </source>
</evidence>
<feature type="region of interest" description="Interaction with substrate tRNA" evidence="10">
    <location>
        <begin position="36"/>
        <end position="39"/>
    </location>
</feature>
<gene>
    <name evidence="10 14" type="primary">miaA</name>
    <name evidence="14" type="ORF">F0P93_29430</name>
</gene>
<dbReference type="EMBL" id="VTWS01000012">
    <property type="protein sequence ID" value="KAA9345387.1"/>
    <property type="molecule type" value="Genomic_DNA"/>
</dbReference>
<dbReference type="InterPro" id="IPR027417">
    <property type="entry name" value="P-loop_NTPase"/>
</dbReference>
<feature type="binding site" evidence="10">
    <location>
        <begin position="11"/>
        <end position="18"/>
    </location>
    <ligand>
        <name>ATP</name>
        <dbReference type="ChEBI" id="CHEBI:30616"/>
    </ligand>
</feature>
<dbReference type="GO" id="GO:0005524">
    <property type="term" value="F:ATP binding"/>
    <property type="evidence" value="ECO:0007669"/>
    <property type="project" value="UniProtKB-UniRule"/>
</dbReference>
<evidence type="ECO:0000256" key="8">
    <source>
        <dbReference type="ARBA" id="ARBA00022842"/>
    </source>
</evidence>
<dbReference type="GO" id="GO:0006400">
    <property type="term" value="P:tRNA modification"/>
    <property type="evidence" value="ECO:0007669"/>
    <property type="project" value="TreeGrafter"/>
</dbReference>
<dbReference type="Proteomes" id="UP000326344">
    <property type="component" value="Unassembled WGS sequence"/>
</dbReference>
<comment type="caution">
    <text evidence="10">Lacks conserved residue(s) required for the propagation of feature annotation.</text>
</comment>
<evidence type="ECO:0000256" key="13">
    <source>
        <dbReference type="RuleBase" id="RU003785"/>
    </source>
</evidence>
<keyword evidence="7 10" id="KW-0067">ATP-binding</keyword>
<keyword evidence="5 10" id="KW-0819">tRNA processing</keyword>
<dbReference type="AlphaFoldDB" id="A0A5N1J3T3"/>
<dbReference type="SUPFAM" id="SSF52540">
    <property type="entry name" value="P-loop containing nucleoside triphosphate hydrolases"/>
    <property type="match status" value="2"/>
</dbReference>
<comment type="subunit">
    <text evidence="10">Monomer.</text>
</comment>
<dbReference type="Pfam" id="PF01715">
    <property type="entry name" value="IPPT"/>
    <property type="match status" value="1"/>
</dbReference>
<evidence type="ECO:0000256" key="2">
    <source>
        <dbReference type="ARBA" id="ARBA00003213"/>
    </source>
</evidence>
<evidence type="ECO:0000256" key="12">
    <source>
        <dbReference type="RuleBase" id="RU003784"/>
    </source>
</evidence>
<name>A0A5N1J3T3_9BACT</name>
<comment type="similarity">
    <text evidence="3 10 13">Belongs to the IPP transferase family.</text>
</comment>
<dbReference type="PANTHER" id="PTHR11088">
    <property type="entry name" value="TRNA DIMETHYLALLYLTRANSFERASE"/>
    <property type="match status" value="1"/>
</dbReference>
<keyword evidence="15" id="KW-1185">Reference proteome</keyword>
<dbReference type="NCBIfam" id="TIGR00174">
    <property type="entry name" value="miaA"/>
    <property type="match status" value="1"/>
</dbReference>
<comment type="catalytic activity">
    <reaction evidence="9 10 11">
        <text>adenosine(37) in tRNA + dimethylallyl diphosphate = N(6)-dimethylallyladenosine(37) in tRNA + diphosphate</text>
        <dbReference type="Rhea" id="RHEA:26482"/>
        <dbReference type="Rhea" id="RHEA-COMP:10162"/>
        <dbReference type="Rhea" id="RHEA-COMP:10375"/>
        <dbReference type="ChEBI" id="CHEBI:33019"/>
        <dbReference type="ChEBI" id="CHEBI:57623"/>
        <dbReference type="ChEBI" id="CHEBI:74411"/>
        <dbReference type="ChEBI" id="CHEBI:74415"/>
        <dbReference type="EC" id="2.5.1.75"/>
    </reaction>
</comment>